<reference evidence="2" key="1">
    <citation type="journal article" date="2019" name="J. Anim. Genet.">
        <title>Description and whole genome sequencing of Eikenella exigua sp. nov., isolated from brain abscess and blood.</title>
        <authorList>
            <person name="Stormo K.A."/>
            <person name="Nygaard R.M."/>
            <person name="Bruvold T.S."/>
            <person name="Dimmen G."/>
            <person name="Lindemann P.C."/>
            <person name="Jordal S."/>
            <person name="Kommedal O."/>
        </authorList>
    </citation>
    <scope>NUCLEOTIDE SEQUENCE [LARGE SCALE GENOMIC DNA]</scope>
    <source>
        <strain evidence="2">PXX</strain>
    </source>
</reference>
<name>A0AAX1F8D3_9NEIS</name>
<accession>A0AAX1F8D3</accession>
<protein>
    <recommendedName>
        <fullName evidence="3">DUF2570 domain-containing protein</fullName>
    </recommendedName>
</protein>
<dbReference type="Proteomes" id="UP000326695">
    <property type="component" value="Chromosome"/>
</dbReference>
<dbReference type="RefSeq" id="WP_067445020.1">
    <property type="nucleotide sequence ID" value="NZ_CP038018.1"/>
</dbReference>
<dbReference type="AlphaFoldDB" id="A0AAX1F8D3"/>
<dbReference type="EMBL" id="CP038018">
    <property type="protein sequence ID" value="QED92314.1"/>
    <property type="molecule type" value="Genomic_DNA"/>
</dbReference>
<evidence type="ECO:0000313" key="2">
    <source>
        <dbReference type="Proteomes" id="UP000326695"/>
    </source>
</evidence>
<proteinExistence type="predicted"/>
<organism evidence="1 2">
    <name type="scientific">Eikenella exigua</name>
    <dbReference type="NCBI Taxonomy" id="2528037"/>
    <lineage>
        <taxon>Bacteria</taxon>
        <taxon>Pseudomonadati</taxon>
        <taxon>Pseudomonadota</taxon>
        <taxon>Betaproteobacteria</taxon>
        <taxon>Neisseriales</taxon>
        <taxon>Neisseriaceae</taxon>
        <taxon>Eikenella</taxon>
    </lineage>
</organism>
<dbReference type="KEGG" id="eex:EZJ17_06610"/>
<sequence>MKPRLPKHCTAAIVICGALAGFTAYSWYGFAEALAGKNAELAALAAERDELLEIMVAQDGLIQSQTAALQSAKLDNAGSRAELRAQAQKLAQMRAELAAKHPAAAFRPPEKVGRETANNLRRINRLWQK</sequence>
<keyword evidence="2" id="KW-1185">Reference proteome</keyword>
<evidence type="ECO:0000313" key="1">
    <source>
        <dbReference type="EMBL" id="QED92314.1"/>
    </source>
</evidence>
<gene>
    <name evidence="1" type="ORF">EZJ17_06610</name>
</gene>
<evidence type="ECO:0008006" key="3">
    <source>
        <dbReference type="Google" id="ProtNLM"/>
    </source>
</evidence>